<feature type="domain" description="Peptidase S9 prolyl oligopeptidase catalytic" evidence="2">
    <location>
        <begin position="53"/>
        <end position="218"/>
    </location>
</feature>
<proteinExistence type="predicted"/>
<reference evidence="3 4" key="1">
    <citation type="submission" date="2021-12" db="EMBL/GenBank/DDBJ databases">
        <title>Discovery of the Pendulisporaceae a myxobacterial family with distinct sporulation behavior and unique specialized metabolism.</title>
        <authorList>
            <person name="Garcia R."/>
            <person name="Popoff A."/>
            <person name="Bader C.D."/>
            <person name="Loehr J."/>
            <person name="Walesch S."/>
            <person name="Walt C."/>
            <person name="Boldt J."/>
            <person name="Bunk B."/>
            <person name="Haeckl F.J.F.P.J."/>
            <person name="Gunesch A.P."/>
            <person name="Birkelbach J."/>
            <person name="Nuebel U."/>
            <person name="Pietschmann T."/>
            <person name="Bach T."/>
            <person name="Mueller R."/>
        </authorList>
    </citation>
    <scope>NUCLEOTIDE SEQUENCE [LARGE SCALE GENOMIC DNA]</scope>
    <source>
        <strain evidence="3 4">MSr11954</strain>
    </source>
</reference>
<dbReference type="RefSeq" id="WP_394829011.1">
    <property type="nucleotide sequence ID" value="NZ_CP089984.1"/>
</dbReference>
<name>A0ABZ2MA65_9BACT</name>
<keyword evidence="1 3" id="KW-0378">Hydrolase</keyword>
<dbReference type="SUPFAM" id="SSF53474">
    <property type="entry name" value="alpha/beta-Hydrolases"/>
    <property type="match status" value="1"/>
</dbReference>
<dbReference type="GO" id="GO:0016787">
    <property type="term" value="F:hydrolase activity"/>
    <property type="evidence" value="ECO:0007669"/>
    <property type="project" value="UniProtKB-KW"/>
</dbReference>
<dbReference type="Pfam" id="PF00326">
    <property type="entry name" value="Peptidase_S9"/>
    <property type="match status" value="1"/>
</dbReference>
<evidence type="ECO:0000313" key="4">
    <source>
        <dbReference type="Proteomes" id="UP001370348"/>
    </source>
</evidence>
<gene>
    <name evidence="3" type="ORF">LZC94_19450</name>
</gene>
<dbReference type="PANTHER" id="PTHR22946:SF9">
    <property type="entry name" value="POLYKETIDE TRANSFERASE AF380"/>
    <property type="match status" value="1"/>
</dbReference>
<organism evidence="3 4">
    <name type="scientific">Pendulispora albinea</name>
    <dbReference type="NCBI Taxonomy" id="2741071"/>
    <lineage>
        <taxon>Bacteria</taxon>
        <taxon>Pseudomonadati</taxon>
        <taxon>Myxococcota</taxon>
        <taxon>Myxococcia</taxon>
        <taxon>Myxococcales</taxon>
        <taxon>Sorangiineae</taxon>
        <taxon>Pendulisporaceae</taxon>
        <taxon>Pendulispora</taxon>
    </lineage>
</organism>
<keyword evidence="4" id="KW-1185">Reference proteome</keyword>
<evidence type="ECO:0000256" key="1">
    <source>
        <dbReference type="ARBA" id="ARBA00022801"/>
    </source>
</evidence>
<dbReference type="InterPro" id="IPR001375">
    <property type="entry name" value="Peptidase_S9_cat"/>
</dbReference>
<dbReference type="EMBL" id="CP089984">
    <property type="protein sequence ID" value="WXB19393.1"/>
    <property type="molecule type" value="Genomic_DNA"/>
</dbReference>
<dbReference type="InterPro" id="IPR050261">
    <property type="entry name" value="FrsA_esterase"/>
</dbReference>
<sequence>MDRFDAGLEAVTFFSNGCRLLGGFYRAAGNTRLPAVVLLHGAPGIEKHLDIAYRLRDRGCHCLYFHFRGSWGSEGAFSFTGLVDDAAAAVAWARSHPAVDPARIVLVGGAMGGHAALLLAAADPRIRATVAVCPLIDPRAFLLPESMAAEFAPMLKGVTPRDLSLQWNEVRPLPAMVDSLVGRSVLLVTAERDELFPPSHYAGFIDRLPTCQHARAKDADHAFSTCRPWLVRTVTDWIGAELGIGASEP</sequence>
<dbReference type="PANTHER" id="PTHR22946">
    <property type="entry name" value="DIENELACTONE HYDROLASE DOMAIN-CONTAINING PROTEIN-RELATED"/>
    <property type="match status" value="1"/>
</dbReference>
<evidence type="ECO:0000259" key="2">
    <source>
        <dbReference type="Pfam" id="PF00326"/>
    </source>
</evidence>
<accession>A0ABZ2MA65</accession>
<dbReference type="Gene3D" id="3.40.50.1820">
    <property type="entry name" value="alpha/beta hydrolase"/>
    <property type="match status" value="1"/>
</dbReference>
<evidence type="ECO:0000313" key="3">
    <source>
        <dbReference type="EMBL" id="WXB19393.1"/>
    </source>
</evidence>
<dbReference type="InterPro" id="IPR029058">
    <property type="entry name" value="AB_hydrolase_fold"/>
</dbReference>
<protein>
    <submittedName>
        <fullName evidence="3">Alpha/beta fold hydrolase</fullName>
    </submittedName>
</protein>
<dbReference type="Proteomes" id="UP001370348">
    <property type="component" value="Chromosome"/>
</dbReference>